<comment type="caution">
    <text evidence="2">The sequence shown here is derived from an EMBL/GenBank/DDBJ whole genome shotgun (WGS) entry which is preliminary data.</text>
</comment>
<evidence type="ECO:0000256" key="1">
    <source>
        <dbReference type="SAM" id="MobiDB-lite"/>
    </source>
</evidence>
<proteinExistence type="predicted"/>
<evidence type="ECO:0000313" key="3">
    <source>
        <dbReference type="Proteomes" id="UP001222027"/>
    </source>
</evidence>
<dbReference type="AlphaFoldDB" id="A0AAV8RXI5"/>
<organism evidence="2 3">
    <name type="scientific">Ensete ventricosum</name>
    <name type="common">Abyssinian banana</name>
    <name type="synonym">Musa ensete</name>
    <dbReference type="NCBI Taxonomy" id="4639"/>
    <lineage>
        <taxon>Eukaryota</taxon>
        <taxon>Viridiplantae</taxon>
        <taxon>Streptophyta</taxon>
        <taxon>Embryophyta</taxon>
        <taxon>Tracheophyta</taxon>
        <taxon>Spermatophyta</taxon>
        <taxon>Magnoliopsida</taxon>
        <taxon>Liliopsida</taxon>
        <taxon>Zingiberales</taxon>
        <taxon>Musaceae</taxon>
        <taxon>Ensete</taxon>
    </lineage>
</organism>
<accession>A0AAV8RXI5</accession>
<feature type="region of interest" description="Disordered" evidence="1">
    <location>
        <begin position="1"/>
        <end position="23"/>
    </location>
</feature>
<sequence length="83" mass="8597">MPWSLSPLMATSSKTPPSPRTVASAPLCSNITLGDLLPPTHEVSSPIALSSPSSSTTPWPSPTLPLLLHGLLLTPISKSGEEI</sequence>
<dbReference type="Proteomes" id="UP001222027">
    <property type="component" value="Unassembled WGS sequence"/>
</dbReference>
<gene>
    <name evidence="2" type="ORF">OPV22_002327</name>
</gene>
<dbReference type="EMBL" id="JAQQAF010000001">
    <property type="protein sequence ID" value="KAJ8511893.1"/>
    <property type="molecule type" value="Genomic_DNA"/>
</dbReference>
<reference evidence="2 3" key="1">
    <citation type="submission" date="2022-12" db="EMBL/GenBank/DDBJ databases">
        <title>Chromosome-scale assembly of the Ensete ventricosum genome.</title>
        <authorList>
            <person name="Dussert Y."/>
            <person name="Stocks J."/>
            <person name="Wendawek A."/>
            <person name="Woldeyes F."/>
            <person name="Nichols R.A."/>
            <person name="Borrell J.S."/>
        </authorList>
    </citation>
    <scope>NUCLEOTIDE SEQUENCE [LARGE SCALE GENOMIC DNA]</scope>
    <source>
        <strain evidence="3">cv. Maze</strain>
        <tissue evidence="2">Seeds</tissue>
    </source>
</reference>
<evidence type="ECO:0000313" key="2">
    <source>
        <dbReference type="EMBL" id="KAJ8511893.1"/>
    </source>
</evidence>
<protein>
    <submittedName>
        <fullName evidence="2">Uncharacterized protein</fullName>
    </submittedName>
</protein>
<name>A0AAV8RXI5_ENSVE</name>
<keyword evidence="3" id="KW-1185">Reference proteome</keyword>